<evidence type="ECO:0000313" key="2">
    <source>
        <dbReference type="EMBL" id="CAA2954916.1"/>
    </source>
</evidence>
<proteinExistence type="predicted"/>
<organism evidence="2 3">
    <name type="scientific">Olea europaea subsp. europaea</name>
    <dbReference type="NCBI Taxonomy" id="158383"/>
    <lineage>
        <taxon>Eukaryota</taxon>
        <taxon>Viridiplantae</taxon>
        <taxon>Streptophyta</taxon>
        <taxon>Embryophyta</taxon>
        <taxon>Tracheophyta</taxon>
        <taxon>Spermatophyta</taxon>
        <taxon>Magnoliopsida</taxon>
        <taxon>eudicotyledons</taxon>
        <taxon>Gunneridae</taxon>
        <taxon>Pentapetalae</taxon>
        <taxon>asterids</taxon>
        <taxon>lamiids</taxon>
        <taxon>Lamiales</taxon>
        <taxon>Oleaceae</taxon>
        <taxon>Oleeae</taxon>
        <taxon>Olea</taxon>
    </lineage>
</organism>
<dbReference type="EMBL" id="CACTIH010000130">
    <property type="protein sequence ID" value="CAA2954916.1"/>
    <property type="molecule type" value="Genomic_DNA"/>
</dbReference>
<protein>
    <submittedName>
        <fullName evidence="2">Uncharacterized protein</fullName>
    </submittedName>
</protein>
<dbReference type="AlphaFoldDB" id="A0A8S0PL87"/>
<comment type="caution">
    <text evidence="2">The sequence shown here is derived from an EMBL/GenBank/DDBJ whole genome shotgun (WGS) entry which is preliminary data.</text>
</comment>
<accession>A0A8S0PL87</accession>
<evidence type="ECO:0000256" key="1">
    <source>
        <dbReference type="SAM" id="MobiDB-lite"/>
    </source>
</evidence>
<keyword evidence="3" id="KW-1185">Reference proteome</keyword>
<name>A0A8S0PL87_OLEEU</name>
<reference evidence="2 3" key="1">
    <citation type="submission" date="2019-12" db="EMBL/GenBank/DDBJ databases">
        <authorList>
            <person name="Alioto T."/>
            <person name="Alioto T."/>
            <person name="Gomez Garrido J."/>
        </authorList>
    </citation>
    <scope>NUCLEOTIDE SEQUENCE [LARGE SCALE GENOMIC DNA]</scope>
</reference>
<gene>
    <name evidence="2" type="ORF">OLEA9_A114114</name>
</gene>
<dbReference type="Proteomes" id="UP000594638">
    <property type="component" value="Unassembled WGS sequence"/>
</dbReference>
<evidence type="ECO:0000313" key="3">
    <source>
        <dbReference type="Proteomes" id="UP000594638"/>
    </source>
</evidence>
<sequence>MACTSSPKNFHEMPKNRDASLPRLGCVLDMACTPCPQTAYKCLKIGRRPYRGQASPRSGQHTMPKNFPEMPEDQAAFLPPPRNVPFMACTPYPRNCLEMPKNRAVSLTRRGGGLHTVSQKLSRNAWKFDYILAAAQMRPGHYLHAVH</sequence>
<dbReference type="Gramene" id="OE9A114114T1">
    <property type="protein sequence ID" value="OE9A114114C1"/>
    <property type="gene ID" value="OE9A114114"/>
</dbReference>
<feature type="region of interest" description="Disordered" evidence="1">
    <location>
        <begin position="49"/>
        <end position="74"/>
    </location>
</feature>